<proteinExistence type="predicted"/>
<feature type="compositionally biased region" description="Basic and acidic residues" evidence="1">
    <location>
        <begin position="51"/>
        <end position="62"/>
    </location>
</feature>
<name>A0AAW0I3X4_MYOGA</name>
<comment type="caution">
    <text evidence="2">The sequence shown here is derived from an EMBL/GenBank/DDBJ whole genome shotgun (WGS) entry which is preliminary data.</text>
</comment>
<dbReference type="Proteomes" id="UP001488838">
    <property type="component" value="Unassembled WGS sequence"/>
</dbReference>
<feature type="region of interest" description="Disordered" evidence="1">
    <location>
        <begin position="17"/>
        <end position="62"/>
    </location>
</feature>
<protein>
    <submittedName>
        <fullName evidence="2">Uncharacterized protein</fullName>
    </submittedName>
</protein>
<sequence>PMEPSLRIYERRAKHFEERRPCLQPGHGPRGARGEVGRGGHAREPGAPGMDGERKECKKPGARDNIHSCPIVMCYENIPEQTFHFLESPPEKLP</sequence>
<feature type="non-terminal residue" evidence="2">
    <location>
        <position position="1"/>
    </location>
</feature>
<accession>A0AAW0I3X4</accession>
<keyword evidence="3" id="KW-1185">Reference proteome</keyword>
<organism evidence="2 3">
    <name type="scientific">Myodes glareolus</name>
    <name type="common">Bank vole</name>
    <name type="synonym">Clethrionomys glareolus</name>
    <dbReference type="NCBI Taxonomy" id="447135"/>
    <lineage>
        <taxon>Eukaryota</taxon>
        <taxon>Metazoa</taxon>
        <taxon>Chordata</taxon>
        <taxon>Craniata</taxon>
        <taxon>Vertebrata</taxon>
        <taxon>Euteleostomi</taxon>
        <taxon>Mammalia</taxon>
        <taxon>Eutheria</taxon>
        <taxon>Euarchontoglires</taxon>
        <taxon>Glires</taxon>
        <taxon>Rodentia</taxon>
        <taxon>Myomorpha</taxon>
        <taxon>Muroidea</taxon>
        <taxon>Cricetidae</taxon>
        <taxon>Arvicolinae</taxon>
        <taxon>Myodes</taxon>
    </lineage>
</organism>
<evidence type="ECO:0000256" key="1">
    <source>
        <dbReference type="SAM" id="MobiDB-lite"/>
    </source>
</evidence>
<dbReference type="EMBL" id="JBBHLL010000220">
    <property type="protein sequence ID" value="KAK7809130.1"/>
    <property type="molecule type" value="Genomic_DNA"/>
</dbReference>
<dbReference type="AlphaFoldDB" id="A0AAW0I3X4"/>
<feature type="compositionally biased region" description="Basic and acidic residues" evidence="1">
    <location>
        <begin position="32"/>
        <end position="44"/>
    </location>
</feature>
<gene>
    <name evidence="2" type="ORF">U0070_006144</name>
</gene>
<evidence type="ECO:0000313" key="2">
    <source>
        <dbReference type="EMBL" id="KAK7809130.1"/>
    </source>
</evidence>
<evidence type="ECO:0000313" key="3">
    <source>
        <dbReference type="Proteomes" id="UP001488838"/>
    </source>
</evidence>
<reference evidence="2 3" key="1">
    <citation type="journal article" date="2023" name="bioRxiv">
        <title>Conserved and derived expression patterns and positive selection on dental genes reveal complex evolutionary context of ever-growing rodent molars.</title>
        <authorList>
            <person name="Calamari Z.T."/>
            <person name="Song A."/>
            <person name="Cohen E."/>
            <person name="Akter M."/>
            <person name="Roy R.D."/>
            <person name="Hallikas O."/>
            <person name="Christensen M.M."/>
            <person name="Li P."/>
            <person name="Marangoni P."/>
            <person name="Jernvall J."/>
            <person name="Klein O.D."/>
        </authorList>
    </citation>
    <scope>NUCLEOTIDE SEQUENCE [LARGE SCALE GENOMIC DNA]</scope>
    <source>
        <strain evidence="2">V071</strain>
    </source>
</reference>